<dbReference type="AlphaFoldDB" id="A0A6J2V5B2"/>
<feature type="compositionally biased region" description="Polar residues" evidence="2">
    <location>
        <begin position="378"/>
        <end position="390"/>
    </location>
</feature>
<feature type="region of interest" description="Disordered" evidence="2">
    <location>
        <begin position="322"/>
        <end position="400"/>
    </location>
</feature>
<dbReference type="RefSeq" id="XP_030628140.1">
    <property type="nucleotide sequence ID" value="XM_030772280.1"/>
</dbReference>
<evidence type="ECO:0000256" key="2">
    <source>
        <dbReference type="SAM" id="MobiDB-lite"/>
    </source>
</evidence>
<gene>
    <name evidence="5" type="primary">slf2</name>
</gene>
<dbReference type="GeneID" id="115810349"/>
<reference evidence="5" key="1">
    <citation type="submission" date="2025-08" db="UniProtKB">
        <authorList>
            <consortium name="RefSeq"/>
        </authorList>
    </citation>
    <scope>IDENTIFICATION</scope>
</reference>
<feature type="region of interest" description="Disordered" evidence="2">
    <location>
        <begin position="18"/>
        <end position="62"/>
    </location>
</feature>
<dbReference type="PANTHER" id="PTHR16046">
    <property type="entry name" value="SMC5-SMC6 COMPLEX LOCALIZATION FACTOR 2"/>
    <property type="match status" value="1"/>
</dbReference>
<feature type="compositionally biased region" description="Low complexity" evidence="2">
    <location>
        <begin position="163"/>
        <end position="179"/>
    </location>
</feature>
<organism evidence="4 5">
    <name type="scientific">Chanos chanos</name>
    <name type="common">Milkfish</name>
    <name type="synonym">Mugil chanos</name>
    <dbReference type="NCBI Taxonomy" id="29144"/>
    <lineage>
        <taxon>Eukaryota</taxon>
        <taxon>Metazoa</taxon>
        <taxon>Chordata</taxon>
        <taxon>Craniata</taxon>
        <taxon>Vertebrata</taxon>
        <taxon>Euteleostomi</taxon>
        <taxon>Actinopterygii</taxon>
        <taxon>Neopterygii</taxon>
        <taxon>Teleostei</taxon>
        <taxon>Ostariophysi</taxon>
        <taxon>Gonorynchiformes</taxon>
        <taxon>Chanidae</taxon>
        <taxon>Chanos</taxon>
    </lineage>
</organism>
<dbReference type="OrthoDB" id="6158547at2759"/>
<feature type="compositionally biased region" description="Basic and acidic residues" evidence="2">
    <location>
        <begin position="323"/>
        <end position="333"/>
    </location>
</feature>
<feature type="compositionally biased region" description="Polar residues" evidence="2">
    <location>
        <begin position="183"/>
        <end position="221"/>
    </location>
</feature>
<evidence type="ECO:0000256" key="1">
    <source>
        <dbReference type="ARBA" id="ARBA00010311"/>
    </source>
</evidence>
<feature type="region of interest" description="Disordered" evidence="2">
    <location>
        <begin position="157"/>
        <end position="242"/>
    </location>
</feature>
<feature type="domain" description="Coiled-coil SMC6 And NSE5 INteracting (CANIN)" evidence="3">
    <location>
        <begin position="472"/>
        <end position="839"/>
    </location>
</feature>
<dbReference type="InterPro" id="IPR044276">
    <property type="entry name" value="CANIN_dom"/>
</dbReference>
<feature type="compositionally biased region" description="Acidic residues" evidence="2">
    <location>
        <begin position="983"/>
        <end position="1015"/>
    </location>
</feature>
<dbReference type="CTD" id="55719"/>
<sequence length="1015" mass="113603">MMSSLKQHITSLVQDFIPLGPSRRHSTDAKSSSTSVLGSPPQGTPLRPGHTPRPMNPFTKRTLPLQRPEKDHIVRPSGLFPSGSNTGSGLNKDGVVKHSVLQKKTQLNNNLIPSSADAQQCAAPFPTCKRERKFSADQEREFSLALSRKLNENLKVGRGLTQSGSVGPPGSSSVPSFSRSKAETQTPSDPRRSSFSQAVTTQRNEQSSTENSPVLSPQQKSTPPPPCTLTHLNTSQATPRPLFKQSLSEGREVKRRDTLIQPCNAVNPGDRLSVQSASCERKTVSFSPVCEGNDAKRTVAAVDSSDSISVLDADSLPLLSTMPKEKLNSDRRSAFSTSHSTSGFSDCHKLDSPPLSPHSPAPSGLSDVGPSRAEASDCQHNSTAGQSLSRGQKREDKSVPVWSDPLDMELDLGVHVDDCALSSSSSSSEEDQLLSLKEIMERSARPPATPEKGVISEPSTPRNTPMAESKQNRDQSYRNTLDQMLLEKEENQRSKEREMQLLQSCKDDLLRLSEEEEEEDGDNRQEDISEEQKEFLQKYSVISSAIRDVHPGEEVFTLSKFGRLFSHRSLELRKCSAGPRNRAQSTLLQCSTEQALLLIRAGILKRAYGSAPCPPSVARWLFQMMSVHPNPGISSLLLQSLKFLALSAAQSIVENRSDRFQVWVPSVRDVSLVFLNMGASFISLFPLDSLQPSFTEGDLLEGLEILSDDVYNEVQHITFPESNFENVIKYLAICAALCPHMYSDEDLLLLMSMVCRVSLETRLQMLPSADVCCLLQHLINNISHWPEQLARICQIVSELTDDHHNLRRLVQLLPHSSRGKQLRRHLSLTVISKLLNQSYTPTSTEFQLSDLHRYLPLMRPSFLLKNLQSAQGNSQHNDQQAYYLCYSLLALVNEASNFEFLPANQKNELKLLSAELEKHIKCDIRESEKQLYRSKVKDFVARIYTRWQVLLQRSRPLQGKLYDYWQPLPEDAVSSSHEKPSREEEEEMEQEEDEDDEDFHSEPSEEEMEEEEEVH</sequence>
<dbReference type="Pfam" id="PF14816">
    <property type="entry name" value="CANIN"/>
    <property type="match status" value="1"/>
</dbReference>
<name>A0A6J2V5B2_CHACN</name>
<feature type="compositionally biased region" description="Polar residues" evidence="2">
    <location>
        <begin position="334"/>
        <end position="344"/>
    </location>
</feature>
<comment type="similarity">
    <text evidence="1">Belongs to the FAM178 family.</text>
</comment>
<protein>
    <submittedName>
        <fullName evidence="5">SMC5-SMC6 complex localization factor protein 2</fullName>
    </submittedName>
</protein>
<accession>A0A6J2V5B2</accession>
<evidence type="ECO:0000259" key="3">
    <source>
        <dbReference type="Pfam" id="PF14816"/>
    </source>
</evidence>
<feature type="region of interest" description="Disordered" evidence="2">
    <location>
        <begin position="511"/>
        <end position="530"/>
    </location>
</feature>
<dbReference type="PANTHER" id="PTHR16046:SF9">
    <property type="entry name" value="SMC5-SMC6 COMPLEX LOCALIZATION FACTOR PROTEIN 2"/>
    <property type="match status" value="1"/>
</dbReference>
<dbReference type="InterPro" id="IPR026161">
    <property type="entry name" value="FAM178"/>
</dbReference>
<keyword evidence="4" id="KW-1185">Reference proteome</keyword>
<dbReference type="InParanoid" id="A0A6J2V5B2"/>
<proteinExistence type="inferred from homology"/>
<feature type="region of interest" description="Disordered" evidence="2">
    <location>
        <begin position="440"/>
        <end position="476"/>
    </location>
</feature>
<feature type="region of interest" description="Disordered" evidence="2">
    <location>
        <begin position="970"/>
        <end position="1015"/>
    </location>
</feature>
<evidence type="ECO:0000313" key="4">
    <source>
        <dbReference type="Proteomes" id="UP000504632"/>
    </source>
</evidence>
<evidence type="ECO:0000313" key="5">
    <source>
        <dbReference type="RefSeq" id="XP_030628140.1"/>
    </source>
</evidence>
<dbReference type="Proteomes" id="UP000504632">
    <property type="component" value="Chromosome 4"/>
</dbReference>